<organism evidence="2 3">
    <name type="scientific">Fragilariopsis cylindrus CCMP1102</name>
    <dbReference type="NCBI Taxonomy" id="635003"/>
    <lineage>
        <taxon>Eukaryota</taxon>
        <taxon>Sar</taxon>
        <taxon>Stramenopiles</taxon>
        <taxon>Ochrophyta</taxon>
        <taxon>Bacillariophyta</taxon>
        <taxon>Bacillariophyceae</taxon>
        <taxon>Bacillariophycidae</taxon>
        <taxon>Bacillariales</taxon>
        <taxon>Bacillariaceae</taxon>
        <taxon>Fragilariopsis</taxon>
    </lineage>
</organism>
<keyword evidence="1" id="KW-0472">Membrane</keyword>
<accession>A0A1E7FYT6</accession>
<reference evidence="2 3" key="1">
    <citation type="submission" date="2016-09" db="EMBL/GenBank/DDBJ databases">
        <title>Extensive genetic diversity and differential bi-allelic expression allows diatom success in the polar Southern Ocean.</title>
        <authorList>
            <consortium name="DOE Joint Genome Institute"/>
            <person name="Mock T."/>
            <person name="Otillar R.P."/>
            <person name="Strauss J."/>
            <person name="Dupont C."/>
            <person name="Frickenhaus S."/>
            <person name="Maumus F."/>
            <person name="Mcmullan M."/>
            <person name="Sanges R."/>
            <person name="Schmutz J."/>
            <person name="Toseland A."/>
            <person name="Valas R."/>
            <person name="Veluchamy A."/>
            <person name="Ward B.J."/>
            <person name="Allen A."/>
            <person name="Barry K."/>
            <person name="Falciatore A."/>
            <person name="Ferrante M."/>
            <person name="Fortunato A.E."/>
            <person name="Gloeckner G."/>
            <person name="Gruber A."/>
            <person name="Hipkin R."/>
            <person name="Janech M."/>
            <person name="Kroth P."/>
            <person name="Leese F."/>
            <person name="Lindquist E."/>
            <person name="Lyon B.R."/>
            <person name="Martin J."/>
            <person name="Mayer C."/>
            <person name="Parker M."/>
            <person name="Quesneville H."/>
            <person name="Raymond J."/>
            <person name="Uhlig C."/>
            <person name="Valentin K.U."/>
            <person name="Worden A.Z."/>
            <person name="Armbrust E.V."/>
            <person name="Bowler C."/>
            <person name="Green B."/>
            <person name="Moulton V."/>
            <person name="Van Oosterhout C."/>
            <person name="Grigoriev I."/>
        </authorList>
    </citation>
    <scope>NUCLEOTIDE SEQUENCE [LARGE SCALE GENOMIC DNA]</scope>
    <source>
        <strain evidence="2 3">CCMP1102</strain>
    </source>
</reference>
<dbReference type="Proteomes" id="UP000095751">
    <property type="component" value="Unassembled WGS sequence"/>
</dbReference>
<keyword evidence="3" id="KW-1185">Reference proteome</keyword>
<evidence type="ECO:0000256" key="1">
    <source>
        <dbReference type="SAM" id="Phobius"/>
    </source>
</evidence>
<protein>
    <submittedName>
        <fullName evidence="2">Uncharacterized protein</fullName>
    </submittedName>
</protein>
<feature type="transmembrane region" description="Helical" evidence="1">
    <location>
        <begin position="52"/>
        <end position="70"/>
    </location>
</feature>
<dbReference type="EMBL" id="KV784353">
    <property type="protein sequence ID" value="OEU23284.1"/>
    <property type="molecule type" value="Genomic_DNA"/>
</dbReference>
<keyword evidence="1" id="KW-1133">Transmembrane helix</keyword>
<name>A0A1E7FYT6_9STRA</name>
<dbReference type="KEGG" id="fcy:FRACYDRAFT_233457"/>
<dbReference type="InParanoid" id="A0A1E7FYT6"/>
<proteinExistence type="predicted"/>
<keyword evidence="1" id="KW-0812">Transmembrane</keyword>
<sequence length="185" mass="20821">MPALYYTILWQIEFSLAYTIQQGQVIQNLKKHKSFAEMLPVSLRYHLVCKHAYSIIITIIIIIIIIIIAYRQCPHCMMTLGMTASLKPCVFAQIGGQDLISVPQNTIMYQDINSFLSLQIDQFEAFPTGKGNEAALVAVSKSYYYVKFGKGILAGEKRNQDIFMSNADSIENLSRLKSGTTTPNQ</sequence>
<gene>
    <name evidence="2" type="ORF">FRACYDRAFT_233457</name>
</gene>
<evidence type="ECO:0000313" key="3">
    <source>
        <dbReference type="Proteomes" id="UP000095751"/>
    </source>
</evidence>
<dbReference type="AlphaFoldDB" id="A0A1E7FYT6"/>
<evidence type="ECO:0000313" key="2">
    <source>
        <dbReference type="EMBL" id="OEU23284.1"/>
    </source>
</evidence>